<dbReference type="GO" id="GO:0034472">
    <property type="term" value="P:snRNA 3'-end processing"/>
    <property type="evidence" value="ECO:0007669"/>
    <property type="project" value="TreeGrafter"/>
</dbReference>
<dbReference type="PaxDb" id="121845-A0A3Q0JND0"/>
<reference evidence="2" key="1">
    <citation type="submission" date="2025-08" db="UniProtKB">
        <authorList>
            <consortium name="RefSeq"/>
        </authorList>
    </citation>
    <scope>IDENTIFICATION</scope>
</reference>
<dbReference type="GeneID" id="113473184"/>
<dbReference type="KEGG" id="dci:113473184"/>
<organism evidence="1 2">
    <name type="scientific">Diaphorina citri</name>
    <name type="common">Asian citrus psyllid</name>
    <dbReference type="NCBI Taxonomy" id="121845"/>
    <lineage>
        <taxon>Eukaryota</taxon>
        <taxon>Metazoa</taxon>
        <taxon>Ecdysozoa</taxon>
        <taxon>Arthropoda</taxon>
        <taxon>Hexapoda</taxon>
        <taxon>Insecta</taxon>
        <taxon>Pterygota</taxon>
        <taxon>Neoptera</taxon>
        <taxon>Paraneoptera</taxon>
        <taxon>Hemiptera</taxon>
        <taxon>Sternorrhyncha</taxon>
        <taxon>Psylloidea</taxon>
        <taxon>Psyllidae</taxon>
        <taxon>Diaphorininae</taxon>
        <taxon>Diaphorina</taxon>
    </lineage>
</organism>
<dbReference type="Pfam" id="PF14750">
    <property type="entry name" value="INTS2"/>
    <property type="match status" value="1"/>
</dbReference>
<evidence type="ECO:0000313" key="1">
    <source>
        <dbReference type="Proteomes" id="UP000079169"/>
    </source>
</evidence>
<dbReference type="RefSeq" id="XP_026688713.1">
    <property type="nucleotide sequence ID" value="XM_026832912.1"/>
</dbReference>
<gene>
    <name evidence="2" type="primary">LOC113473184</name>
</gene>
<sequence length="99" mass="11027">MVQPLNYTVSAKLFKALMNVDVAEMSKMSPKEIRPILPSLVRMSLISANDTLPTKTCAEGRKQILTMLSGIEVVNSIVALLSIEFHSLEIDVKQEQLLR</sequence>
<proteinExistence type="predicted"/>
<name>A0A3Q0JND0_DIACI</name>
<keyword evidence="1" id="KW-1185">Reference proteome</keyword>
<dbReference type="PANTHER" id="PTHR28608:SF1">
    <property type="entry name" value="INTEGRATOR COMPLEX SUBUNIT 2"/>
    <property type="match status" value="1"/>
</dbReference>
<protein>
    <submittedName>
        <fullName evidence="2">Integrator complex subunit 2-like</fullName>
    </submittedName>
</protein>
<dbReference type="PANTHER" id="PTHR28608">
    <property type="entry name" value="INTEGRATOR COMPLEX SUBUNIT 2"/>
    <property type="match status" value="1"/>
</dbReference>
<dbReference type="Proteomes" id="UP000079169">
    <property type="component" value="Unplaced"/>
</dbReference>
<dbReference type="AlphaFoldDB" id="A0A3Q0JND0"/>
<evidence type="ECO:0000313" key="2">
    <source>
        <dbReference type="RefSeq" id="XP_026688713.1"/>
    </source>
</evidence>
<dbReference type="GO" id="GO:0032039">
    <property type="term" value="C:integrator complex"/>
    <property type="evidence" value="ECO:0007669"/>
    <property type="project" value="InterPro"/>
</dbReference>
<accession>A0A3Q0JND0</accession>
<dbReference type="InterPro" id="IPR029321">
    <property type="entry name" value="INTS2"/>
</dbReference>
<dbReference type="STRING" id="121845.A0A3Q0JND0"/>